<dbReference type="AlphaFoldDB" id="A0ABC8UI83"/>
<protein>
    <submittedName>
        <fullName evidence="2">Uncharacterized protein</fullName>
    </submittedName>
</protein>
<dbReference type="Proteomes" id="UP001642360">
    <property type="component" value="Unassembled WGS sequence"/>
</dbReference>
<dbReference type="EMBL" id="CAUOFW020007811">
    <property type="protein sequence ID" value="CAK9180674.1"/>
    <property type="molecule type" value="Genomic_DNA"/>
</dbReference>
<evidence type="ECO:0000256" key="1">
    <source>
        <dbReference type="SAM" id="MobiDB-lite"/>
    </source>
</evidence>
<proteinExistence type="predicted"/>
<evidence type="ECO:0000313" key="3">
    <source>
        <dbReference type="Proteomes" id="UP001642360"/>
    </source>
</evidence>
<feature type="compositionally biased region" description="Basic and acidic residues" evidence="1">
    <location>
        <begin position="28"/>
        <end position="42"/>
    </location>
</feature>
<comment type="caution">
    <text evidence="2">The sequence shown here is derived from an EMBL/GenBank/DDBJ whole genome shotgun (WGS) entry which is preliminary data.</text>
</comment>
<organism evidence="2 3">
    <name type="scientific">Ilex paraguariensis</name>
    <name type="common">yerba mate</name>
    <dbReference type="NCBI Taxonomy" id="185542"/>
    <lineage>
        <taxon>Eukaryota</taxon>
        <taxon>Viridiplantae</taxon>
        <taxon>Streptophyta</taxon>
        <taxon>Embryophyta</taxon>
        <taxon>Tracheophyta</taxon>
        <taxon>Spermatophyta</taxon>
        <taxon>Magnoliopsida</taxon>
        <taxon>eudicotyledons</taxon>
        <taxon>Gunneridae</taxon>
        <taxon>Pentapetalae</taxon>
        <taxon>asterids</taxon>
        <taxon>campanulids</taxon>
        <taxon>Aquifoliales</taxon>
        <taxon>Aquifoliaceae</taxon>
        <taxon>Ilex</taxon>
    </lineage>
</organism>
<evidence type="ECO:0000313" key="2">
    <source>
        <dbReference type="EMBL" id="CAK9180674.1"/>
    </source>
</evidence>
<accession>A0ABC8UI83</accession>
<gene>
    <name evidence="2" type="ORF">ILEXP_LOCUS50694</name>
</gene>
<name>A0ABC8UI83_9AQUA</name>
<reference evidence="2 3" key="1">
    <citation type="submission" date="2024-02" db="EMBL/GenBank/DDBJ databases">
        <authorList>
            <person name="Vignale AGUSTIN F."/>
            <person name="Sosa J E."/>
            <person name="Modenutti C."/>
        </authorList>
    </citation>
    <scope>NUCLEOTIDE SEQUENCE [LARGE SCALE GENOMIC DNA]</scope>
</reference>
<sequence length="235" mass="26861">MIMKKMHELFLAMNSRFNQLMAEQGHYHEEDEWSTHHNEGGKHKGHPSCVSVGSANPLTSTISKLNFSLYYGNEGPTATLICQAKQNTSIDHPSSNHKIKCSADEKLKKCSTGTRLKVNCKRIKGSHCLWCTYVEVPLLEGITQKTKFWESMDSNLQPTDCKVCLGIVYDLAYYKDEQLMEYVHTAHINLAFWIISVGIFGVYEAKYLLDCYKDKEVGWPPPNVHDKSNFEDKVY</sequence>
<keyword evidence="3" id="KW-1185">Reference proteome</keyword>
<feature type="region of interest" description="Disordered" evidence="1">
    <location>
        <begin position="28"/>
        <end position="49"/>
    </location>
</feature>